<dbReference type="GO" id="GO:0050661">
    <property type="term" value="F:NADP binding"/>
    <property type="evidence" value="ECO:0007669"/>
    <property type="project" value="InterPro"/>
</dbReference>
<dbReference type="InterPro" id="IPR008927">
    <property type="entry name" value="6-PGluconate_DH-like_C_sf"/>
</dbReference>
<evidence type="ECO:0000313" key="3">
    <source>
        <dbReference type="EMBL" id="MBG0562684.1"/>
    </source>
</evidence>
<dbReference type="InterPro" id="IPR036291">
    <property type="entry name" value="NAD(P)-bd_dom_sf"/>
</dbReference>
<dbReference type="EMBL" id="JADQTO010000006">
    <property type="protein sequence ID" value="MBG0562684.1"/>
    <property type="molecule type" value="Genomic_DNA"/>
</dbReference>
<dbReference type="Proteomes" id="UP000598146">
    <property type="component" value="Unassembled WGS sequence"/>
</dbReference>
<dbReference type="SUPFAM" id="SSF51735">
    <property type="entry name" value="NAD(P)-binding Rossmann-fold domains"/>
    <property type="match status" value="1"/>
</dbReference>
<gene>
    <name evidence="3" type="ORF">I4J89_14600</name>
</gene>
<feature type="domain" description="6-phosphogluconate dehydrogenase NADP-binding" evidence="1">
    <location>
        <begin position="5"/>
        <end position="94"/>
    </location>
</feature>
<organism evidence="3 4">
    <name type="scientific">Actinoplanes aureus</name>
    <dbReference type="NCBI Taxonomy" id="2792083"/>
    <lineage>
        <taxon>Bacteria</taxon>
        <taxon>Bacillati</taxon>
        <taxon>Actinomycetota</taxon>
        <taxon>Actinomycetes</taxon>
        <taxon>Micromonosporales</taxon>
        <taxon>Micromonosporaceae</taxon>
        <taxon>Actinoplanes</taxon>
    </lineage>
</organism>
<dbReference type="InterPro" id="IPR006115">
    <property type="entry name" value="6PGDH_NADP-bd"/>
</dbReference>
<dbReference type="Gene3D" id="1.10.1040.10">
    <property type="entry name" value="N-(1-d-carboxylethyl)-l-norvaline Dehydrogenase, domain 2"/>
    <property type="match status" value="1"/>
</dbReference>
<reference evidence="3" key="1">
    <citation type="submission" date="2020-11" db="EMBL/GenBank/DDBJ databases">
        <title>Isolation and identification of active actinomycetes.</title>
        <authorList>
            <person name="Sun X."/>
        </authorList>
    </citation>
    <scope>NUCLEOTIDE SEQUENCE</scope>
    <source>
        <strain evidence="3">NEAU-A11</strain>
    </source>
</reference>
<dbReference type="RefSeq" id="WP_196414489.1">
    <property type="nucleotide sequence ID" value="NZ_JADQTO010000006.1"/>
</dbReference>
<keyword evidence="4" id="KW-1185">Reference proteome</keyword>
<dbReference type="Pfam" id="PF03446">
    <property type="entry name" value="NAD_binding_2"/>
    <property type="match status" value="1"/>
</dbReference>
<comment type="caution">
    <text evidence="3">The sequence shown here is derived from an EMBL/GenBank/DDBJ whole genome shotgun (WGS) entry which is preliminary data.</text>
</comment>
<dbReference type="Gene3D" id="3.40.50.720">
    <property type="entry name" value="NAD(P)-binding Rossmann-like Domain"/>
    <property type="match status" value="1"/>
</dbReference>
<evidence type="ECO:0000259" key="1">
    <source>
        <dbReference type="Pfam" id="PF03446"/>
    </source>
</evidence>
<accession>A0A931C5N3</accession>
<name>A0A931C5N3_9ACTN</name>
<feature type="domain" description="Phosphogluconate dehydrogenase NAD-binding putative C-terminal" evidence="2">
    <location>
        <begin position="181"/>
        <end position="248"/>
    </location>
</feature>
<proteinExistence type="predicted"/>
<dbReference type="SUPFAM" id="SSF48179">
    <property type="entry name" value="6-phosphogluconate dehydrogenase C-terminal domain-like"/>
    <property type="match status" value="1"/>
</dbReference>
<dbReference type="Pfam" id="PF09130">
    <property type="entry name" value="DUF1932"/>
    <property type="match status" value="1"/>
</dbReference>
<evidence type="ECO:0000259" key="2">
    <source>
        <dbReference type="Pfam" id="PF09130"/>
    </source>
</evidence>
<dbReference type="InterPro" id="IPR015814">
    <property type="entry name" value="Pgluconate_DH_NAD-bd_C"/>
</dbReference>
<dbReference type="InterPro" id="IPR013328">
    <property type="entry name" value="6PGD_dom2"/>
</dbReference>
<dbReference type="AlphaFoldDB" id="A0A931C5N3"/>
<protein>
    <submittedName>
        <fullName evidence="3">NAD(P)-dependent oxidoreductase</fullName>
    </submittedName>
</protein>
<evidence type="ECO:0000313" key="4">
    <source>
        <dbReference type="Proteomes" id="UP000598146"/>
    </source>
</evidence>
<sequence length="253" mass="25518">MTTLIAVLGLGEAGSLIAADLVAAGATVRGFDPKVPPPPGVRAAASDAEACAGASIVLSVNSAADATEALRAALPALRPATIWADLNTATPGLKESLGTLGAGVVRVVDVALMAPVPGRGLRTPMTMSGPAAGELAAVLRGFGATVDVLDGPVGAAATRKLLRSVFYKGLAAAVVESLAAAKAAGLEEWLRGNIRDELIRGDADTLDRLVDGSRKHAVRRRDEMAAAAELLGDLGVPARIAGASRDWLGDLIP</sequence>